<dbReference type="RefSeq" id="WP_035225087.1">
    <property type="nucleotide sequence ID" value="NZ_LT009749.1"/>
</dbReference>
<dbReference type="CDD" id="cd13589">
    <property type="entry name" value="PBP2_polyamine_RpCGA009"/>
    <property type="match status" value="1"/>
</dbReference>
<accession>A0A1S7QYB1</accession>
<dbReference type="PROSITE" id="PS51318">
    <property type="entry name" value="TAT"/>
    <property type="match status" value="1"/>
</dbReference>
<dbReference type="SUPFAM" id="SSF53850">
    <property type="entry name" value="Periplasmic binding protein-like II"/>
    <property type="match status" value="1"/>
</dbReference>
<keyword evidence="1" id="KW-0732">Signal</keyword>
<evidence type="ECO:0000313" key="3">
    <source>
        <dbReference type="EMBL" id="CUX43975.1"/>
    </source>
</evidence>
<keyword evidence="2" id="KW-0574">Periplasm</keyword>
<dbReference type="EMBL" id="FBWG01000028">
    <property type="protein sequence ID" value="CUX43975.1"/>
    <property type="molecule type" value="Genomic_DNA"/>
</dbReference>
<evidence type="ECO:0000256" key="1">
    <source>
        <dbReference type="ARBA" id="ARBA00022729"/>
    </source>
</evidence>
<dbReference type="PANTHER" id="PTHR30006:SF2">
    <property type="entry name" value="ABC TRANSPORTER SUBSTRATE-BINDING PROTEIN"/>
    <property type="match status" value="1"/>
</dbReference>
<sequence length="358" mass="39718">MTDKTIIMKRRSFLTVTAGALATPYFYTAASAQDRTMYVGVYNSAQGGLIKKEVIPAFEKEYKCRVLTTEGATLANIATLRATRENPQYSVMSMDDVGVPQAKEEGLIEQLPMDEIPNLKNVYSRYLFEDNFGVGFAISIAGLFYNPTTGKPFESYEQMFDKKYARRMLLNTPKNTQSVLMLMVAAALATGKPLKEAQYDTDAGWAKLAELKPNVLSIYDAEAQTMMVAQGQADFGGIEYSKAVYPHTKKGVPLDMTFPKEGAFTGINSIALVKGGPHRDLALAYINRILDPGVQKMLSEATLSAPSVKGIEFGADTAKFLAYPEAKMESLNLFTPDWKYIIPRRAQWLEKYNQTFNG</sequence>
<dbReference type="Pfam" id="PF13416">
    <property type="entry name" value="SBP_bac_8"/>
    <property type="match status" value="1"/>
</dbReference>
<dbReference type="GO" id="GO:0015888">
    <property type="term" value="P:thiamine transport"/>
    <property type="evidence" value="ECO:0007669"/>
    <property type="project" value="TreeGrafter"/>
</dbReference>
<dbReference type="GO" id="GO:0030976">
    <property type="term" value="F:thiamine pyrophosphate binding"/>
    <property type="evidence" value="ECO:0007669"/>
    <property type="project" value="TreeGrafter"/>
</dbReference>
<dbReference type="Gene3D" id="3.40.190.10">
    <property type="entry name" value="Periplasmic binding protein-like II"/>
    <property type="match status" value="2"/>
</dbReference>
<dbReference type="PANTHER" id="PTHR30006">
    <property type="entry name" value="THIAMINE-BINDING PERIPLASMIC PROTEIN-RELATED"/>
    <property type="match status" value="1"/>
</dbReference>
<organism evidence="3 4">
    <name type="scientific">Agrobacterium deltaense Zutra 3/1</name>
    <dbReference type="NCBI Taxonomy" id="1183427"/>
    <lineage>
        <taxon>Bacteria</taxon>
        <taxon>Pseudomonadati</taxon>
        <taxon>Pseudomonadota</taxon>
        <taxon>Alphaproteobacteria</taxon>
        <taxon>Hyphomicrobiales</taxon>
        <taxon>Rhizobiaceae</taxon>
        <taxon>Rhizobium/Agrobacterium group</taxon>
        <taxon>Agrobacterium</taxon>
    </lineage>
</organism>
<evidence type="ECO:0000313" key="4">
    <source>
        <dbReference type="Proteomes" id="UP000191987"/>
    </source>
</evidence>
<dbReference type="InterPro" id="IPR006311">
    <property type="entry name" value="TAT_signal"/>
</dbReference>
<gene>
    <name evidence="3" type="ORF">AGR7C_Lc100393</name>
</gene>
<protein>
    <submittedName>
        <fullName evidence="3">ABC transporter substrate-binding protein</fullName>
    </submittedName>
</protein>
<proteinExistence type="predicted"/>
<dbReference type="GO" id="GO:0030975">
    <property type="term" value="F:thiamine binding"/>
    <property type="evidence" value="ECO:0007669"/>
    <property type="project" value="TreeGrafter"/>
</dbReference>
<evidence type="ECO:0000256" key="2">
    <source>
        <dbReference type="ARBA" id="ARBA00022764"/>
    </source>
</evidence>
<name>A0A1S7QYB1_9HYPH</name>
<dbReference type="InterPro" id="IPR006059">
    <property type="entry name" value="SBP"/>
</dbReference>
<dbReference type="Proteomes" id="UP000191987">
    <property type="component" value="Unassembled WGS sequence"/>
</dbReference>
<reference evidence="3 4" key="1">
    <citation type="submission" date="2016-01" db="EMBL/GenBank/DDBJ databases">
        <authorList>
            <person name="Oliw E.H."/>
        </authorList>
    </citation>
    <scope>NUCLEOTIDE SEQUENCE [LARGE SCALE GENOMIC DNA]</scope>
    <source>
        <strain evidence="3 4">Zutra 3-1</strain>
    </source>
</reference>
<dbReference type="AlphaFoldDB" id="A0A1S7QYB1"/>
<dbReference type="GO" id="GO:0030288">
    <property type="term" value="C:outer membrane-bounded periplasmic space"/>
    <property type="evidence" value="ECO:0007669"/>
    <property type="project" value="TreeGrafter"/>
</dbReference>